<dbReference type="PANTHER" id="PTHR32552:SF82">
    <property type="entry name" value="FCUA PROTEIN"/>
    <property type="match status" value="1"/>
</dbReference>
<dbReference type="PROSITE" id="PS52016">
    <property type="entry name" value="TONB_DEPENDENT_REC_3"/>
    <property type="match status" value="1"/>
</dbReference>
<evidence type="ECO:0000256" key="7">
    <source>
        <dbReference type="ARBA" id="ARBA00023136"/>
    </source>
</evidence>
<dbReference type="SUPFAM" id="SSF56935">
    <property type="entry name" value="Porins"/>
    <property type="match status" value="1"/>
</dbReference>
<evidence type="ECO:0000259" key="13">
    <source>
        <dbReference type="Pfam" id="PF00593"/>
    </source>
</evidence>
<dbReference type="GO" id="GO:0009279">
    <property type="term" value="C:cell outer membrane"/>
    <property type="evidence" value="ECO:0007669"/>
    <property type="project" value="UniProtKB-SubCell"/>
</dbReference>
<dbReference type="GO" id="GO:0015344">
    <property type="term" value="F:siderophore uptake transmembrane transporter activity"/>
    <property type="evidence" value="ECO:0007669"/>
    <property type="project" value="TreeGrafter"/>
</dbReference>
<evidence type="ECO:0000256" key="5">
    <source>
        <dbReference type="ARBA" id="ARBA00022692"/>
    </source>
</evidence>
<sequence>MRSLLLFLALFSFTVSLGYSQNQISGKVTSQDGQPLIGVTVIVTKSKKGAVTNTEGYYSISNLPNGEIKLVANYLGYLAAEKTLILANNSQTVDFILQESNELLQEVVIASEREVGYVATTQTAATFGPRRMLDLPQSVSVITQEVLLDQQVRALGDLVRNDPSVIVSNPPGFNETLNMRGYNLDNSSSYRRENLIFQNQVVSPFENKAAVEIVKGPAAIRYGFTPPGGIINYVLKRPTKTPLVFIQGFGDSNGTVGVHGDFGGKVNQNFGYRINTVISEEASYVKGVSGPRQLFSALFEWTPTEKLTIDFEGEYQYRELEQQATLRLNSFSRDLSIEQQKQLIKDFDPRTFIGQKWGTYPTRNFVSSIGTTYKINADWKVQGRIQKMNLIRDQKAAGIVNRSLQANGDFVSEIFFDPAQVRDPLSIEAFITGKVKTFGLEHNLSIGGAYSNNPLKFSQGNAQFIAGPSNIFNPVELPFPEAKAGQSVEALVFTQKAAFVTDFIKVSEKLELLAAVRFTEQQNRDVFNDSGTLQESYRDNIFSPNFGIIYKPLENLSVYSSYATGVTNGLQIPSDAANFGTDIFLDPVETAQFEVGFKADLFKRVLLTGAYFDIDQPLAFLDQNNVFGYGGSQRHRGVETTFSGQVTDNFKVIVGGLYLNAVIDNPSQPNLDGQRPASVPELQGNIYADYAFDFVKGLSVNAGVFYTGDRFADNFGTFNVDGFTRLDLGSRYEFNLFGKNLTARLNVRNVTNIRFIEGLAFGSFLYGAPTTAIFSLAANF</sequence>
<evidence type="ECO:0000256" key="2">
    <source>
        <dbReference type="ARBA" id="ARBA00009810"/>
    </source>
</evidence>
<name>A0A326RZC6_9BACT</name>
<comment type="caution">
    <text evidence="15">The sequence shown here is derived from an EMBL/GenBank/DDBJ whole genome shotgun (WGS) entry which is preliminary data.</text>
</comment>
<evidence type="ECO:0000256" key="1">
    <source>
        <dbReference type="ARBA" id="ARBA00004571"/>
    </source>
</evidence>
<evidence type="ECO:0000256" key="9">
    <source>
        <dbReference type="ARBA" id="ARBA00023237"/>
    </source>
</evidence>
<dbReference type="GO" id="GO:0015891">
    <property type="term" value="P:siderophore transport"/>
    <property type="evidence" value="ECO:0007669"/>
    <property type="project" value="InterPro"/>
</dbReference>
<accession>A0A326RZC6</accession>
<keyword evidence="7 10" id="KW-0472">Membrane</keyword>
<protein>
    <submittedName>
        <fullName evidence="15">Iron complex outermembrane receptor protein</fullName>
    </submittedName>
</protein>
<feature type="chain" id="PRO_5016440548" evidence="12">
    <location>
        <begin position="19"/>
        <end position="780"/>
    </location>
</feature>
<evidence type="ECO:0000256" key="8">
    <source>
        <dbReference type="ARBA" id="ARBA00023170"/>
    </source>
</evidence>
<dbReference type="NCBIfam" id="TIGR01783">
    <property type="entry name" value="TonB-siderophor"/>
    <property type="match status" value="1"/>
</dbReference>
<dbReference type="EMBL" id="QKTX01000001">
    <property type="protein sequence ID" value="PZV87221.1"/>
    <property type="molecule type" value="Genomic_DNA"/>
</dbReference>
<dbReference type="InterPro" id="IPR036942">
    <property type="entry name" value="Beta-barrel_TonB_sf"/>
</dbReference>
<dbReference type="InterPro" id="IPR039426">
    <property type="entry name" value="TonB-dep_rcpt-like"/>
</dbReference>
<evidence type="ECO:0000256" key="11">
    <source>
        <dbReference type="RuleBase" id="RU003357"/>
    </source>
</evidence>
<evidence type="ECO:0000256" key="10">
    <source>
        <dbReference type="PROSITE-ProRule" id="PRU01360"/>
    </source>
</evidence>
<dbReference type="Gene3D" id="2.40.170.20">
    <property type="entry name" value="TonB-dependent receptor, beta-barrel domain"/>
    <property type="match status" value="1"/>
</dbReference>
<dbReference type="InterPro" id="IPR012910">
    <property type="entry name" value="Plug_dom"/>
</dbReference>
<keyword evidence="12" id="KW-0732">Signal</keyword>
<dbReference type="InterPro" id="IPR010105">
    <property type="entry name" value="TonB_sidphr_rcpt"/>
</dbReference>
<feature type="domain" description="TonB-dependent receptor plug" evidence="14">
    <location>
        <begin position="133"/>
        <end position="230"/>
    </location>
</feature>
<evidence type="ECO:0000256" key="6">
    <source>
        <dbReference type="ARBA" id="ARBA00023077"/>
    </source>
</evidence>
<gene>
    <name evidence="15" type="ORF">CLV31_10193</name>
</gene>
<dbReference type="InterPro" id="IPR037066">
    <property type="entry name" value="Plug_dom_sf"/>
</dbReference>
<dbReference type="GO" id="GO:0038023">
    <property type="term" value="F:signaling receptor activity"/>
    <property type="evidence" value="ECO:0007669"/>
    <property type="project" value="InterPro"/>
</dbReference>
<dbReference type="RefSeq" id="WP_111390914.1">
    <property type="nucleotide sequence ID" value="NZ_QKTX01000001.1"/>
</dbReference>
<dbReference type="Pfam" id="PF13715">
    <property type="entry name" value="CarbopepD_reg_2"/>
    <property type="match status" value="1"/>
</dbReference>
<dbReference type="InterPro" id="IPR008969">
    <property type="entry name" value="CarboxyPept-like_regulatory"/>
</dbReference>
<evidence type="ECO:0000256" key="4">
    <source>
        <dbReference type="ARBA" id="ARBA00022452"/>
    </source>
</evidence>
<keyword evidence="4 10" id="KW-1134">Transmembrane beta strand</keyword>
<comment type="similarity">
    <text evidence="2 10 11">Belongs to the TonB-dependent receptor family.</text>
</comment>
<evidence type="ECO:0000256" key="12">
    <source>
        <dbReference type="SAM" id="SignalP"/>
    </source>
</evidence>
<keyword evidence="9 10" id="KW-0998">Cell outer membrane</keyword>
<dbReference type="Pfam" id="PF07715">
    <property type="entry name" value="Plug"/>
    <property type="match status" value="1"/>
</dbReference>
<comment type="subcellular location">
    <subcellularLocation>
        <location evidence="1 10">Cell outer membrane</location>
        <topology evidence="1 10">Multi-pass membrane protein</topology>
    </subcellularLocation>
</comment>
<keyword evidence="6 11" id="KW-0798">TonB box</keyword>
<evidence type="ECO:0000256" key="3">
    <source>
        <dbReference type="ARBA" id="ARBA00022448"/>
    </source>
</evidence>
<evidence type="ECO:0000259" key="14">
    <source>
        <dbReference type="Pfam" id="PF07715"/>
    </source>
</evidence>
<dbReference type="Gene3D" id="2.60.40.1120">
    <property type="entry name" value="Carboxypeptidase-like, regulatory domain"/>
    <property type="match status" value="1"/>
</dbReference>
<feature type="domain" description="TonB-dependent receptor-like beta-barrel" evidence="13">
    <location>
        <begin position="316"/>
        <end position="750"/>
    </location>
</feature>
<dbReference type="SUPFAM" id="SSF49464">
    <property type="entry name" value="Carboxypeptidase regulatory domain-like"/>
    <property type="match status" value="1"/>
</dbReference>
<keyword evidence="8 15" id="KW-0675">Receptor</keyword>
<evidence type="ECO:0000313" key="15">
    <source>
        <dbReference type="EMBL" id="PZV87221.1"/>
    </source>
</evidence>
<dbReference type="OrthoDB" id="1109239at2"/>
<organism evidence="15 16">
    <name type="scientific">Algoriphagus aquaeductus</name>
    <dbReference type="NCBI Taxonomy" id="475299"/>
    <lineage>
        <taxon>Bacteria</taxon>
        <taxon>Pseudomonadati</taxon>
        <taxon>Bacteroidota</taxon>
        <taxon>Cytophagia</taxon>
        <taxon>Cytophagales</taxon>
        <taxon>Cyclobacteriaceae</taxon>
        <taxon>Algoriphagus</taxon>
    </lineage>
</organism>
<keyword evidence="5 10" id="KW-0812">Transmembrane</keyword>
<dbReference type="Proteomes" id="UP000248917">
    <property type="component" value="Unassembled WGS sequence"/>
</dbReference>
<feature type="signal peptide" evidence="12">
    <location>
        <begin position="1"/>
        <end position="18"/>
    </location>
</feature>
<reference evidence="15 16" key="1">
    <citation type="submission" date="2018-06" db="EMBL/GenBank/DDBJ databases">
        <title>Genomic Encyclopedia of Archaeal and Bacterial Type Strains, Phase II (KMG-II): from individual species to whole genera.</title>
        <authorList>
            <person name="Goeker M."/>
        </authorList>
    </citation>
    <scope>NUCLEOTIDE SEQUENCE [LARGE SCALE GENOMIC DNA]</scope>
    <source>
        <strain evidence="15 16">T4</strain>
    </source>
</reference>
<dbReference type="Pfam" id="PF00593">
    <property type="entry name" value="TonB_dep_Rec_b-barrel"/>
    <property type="match status" value="1"/>
</dbReference>
<evidence type="ECO:0000313" key="16">
    <source>
        <dbReference type="Proteomes" id="UP000248917"/>
    </source>
</evidence>
<proteinExistence type="inferred from homology"/>
<dbReference type="AlphaFoldDB" id="A0A326RZC6"/>
<keyword evidence="16" id="KW-1185">Reference proteome</keyword>
<dbReference type="Gene3D" id="2.170.130.10">
    <property type="entry name" value="TonB-dependent receptor, plug domain"/>
    <property type="match status" value="1"/>
</dbReference>
<keyword evidence="3 10" id="KW-0813">Transport</keyword>
<dbReference type="CDD" id="cd01347">
    <property type="entry name" value="ligand_gated_channel"/>
    <property type="match status" value="1"/>
</dbReference>
<dbReference type="InterPro" id="IPR000531">
    <property type="entry name" value="Beta-barrel_TonB"/>
</dbReference>
<dbReference type="PANTHER" id="PTHR32552">
    <property type="entry name" value="FERRICHROME IRON RECEPTOR-RELATED"/>
    <property type="match status" value="1"/>
</dbReference>